<keyword evidence="2" id="KW-0472">Membrane</keyword>
<keyword evidence="2" id="KW-1133">Transmembrane helix</keyword>
<dbReference type="AlphaFoldDB" id="A0A1C6W4Z7"/>
<accession>A0A1C6W4Z7</accession>
<gene>
    <name evidence="3" type="ORF">GA0070608_5531</name>
</gene>
<organism evidence="3 4">
    <name type="scientific">Micromonospora peucetia</name>
    <dbReference type="NCBI Taxonomy" id="47871"/>
    <lineage>
        <taxon>Bacteria</taxon>
        <taxon>Bacillati</taxon>
        <taxon>Actinomycetota</taxon>
        <taxon>Actinomycetes</taxon>
        <taxon>Micromonosporales</taxon>
        <taxon>Micromonosporaceae</taxon>
        <taxon>Micromonospora</taxon>
    </lineage>
</organism>
<protein>
    <submittedName>
        <fullName evidence="3">Uncharacterized protein</fullName>
    </submittedName>
</protein>
<evidence type="ECO:0000256" key="1">
    <source>
        <dbReference type="SAM" id="MobiDB-lite"/>
    </source>
</evidence>
<reference evidence="3 4" key="1">
    <citation type="submission" date="2016-06" db="EMBL/GenBank/DDBJ databases">
        <authorList>
            <person name="Kjaerup R.B."/>
            <person name="Dalgaard T.S."/>
            <person name="Juul-Madsen H.R."/>
        </authorList>
    </citation>
    <scope>NUCLEOTIDE SEQUENCE [LARGE SCALE GENOMIC DNA]</scope>
    <source>
        <strain evidence="3 4">DSM 43363</strain>
    </source>
</reference>
<dbReference type="Proteomes" id="UP000199343">
    <property type="component" value="Unassembled WGS sequence"/>
</dbReference>
<evidence type="ECO:0000313" key="3">
    <source>
        <dbReference type="EMBL" id="SCL73280.1"/>
    </source>
</evidence>
<feature type="transmembrane region" description="Helical" evidence="2">
    <location>
        <begin position="40"/>
        <end position="61"/>
    </location>
</feature>
<feature type="compositionally biased region" description="Low complexity" evidence="1">
    <location>
        <begin position="11"/>
        <end position="25"/>
    </location>
</feature>
<evidence type="ECO:0000256" key="2">
    <source>
        <dbReference type="SAM" id="Phobius"/>
    </source>
</evidence>
<feature type="transmembrane region" description="Helical" evidence="2">
    <location>
        <begin position="438"/>
        <end position="458"/>
    </location>
</feature>
<proteinExistence type="predicted"/>
<name>A0A1C6W4Z7_9ACTN</name>
<dbReference type="RefSeq" id="WP_176733858.1">
    <property type="nucleotide sequence ID" value="NZ_FMIC01000002.1"/>
</dbReference>
<feature type="transmembrane region" description="Helical" evidence="2">
    <location>
        <begin position="277"/>
        <end position="298"/>
    </location>
</feature>
<feature type="transmembrane region" description="Helical" evidence="2">
    <location>
        <begin position="243"/>
        <end position="265"/>
    </location>
</feature>
<dbReference type="STRING" id="47871.GA0070608_5531"/>
<evidence type="ECO:0000313" key="4">
    <source>
        <dbReference type="Proteomes" id="UP000199343"/>
    </source>
</evidence>
<feature type="region of interest" description="Disordered" evidence="1">
    <location>
        <begin position="1"/>
        <end position="34"/>
    </location>
</feature>
<keyword evidence="2" id="KW-0812">Transmembrane</keyword>
<dbReference type="EMBL" id="FMIC01000002">
    <property type="protein sequence ID" value="SCL73280.1"/>
    <property type="molecule type" value="Genomic_DNA"/>
</dbReference>
<sequence>MASHTGDGPGTDRTAPATGTRPARPGGTGRLRDTLRTTPTLIVLSGAVLLVALAATATVAVRSHPSATTLGERSAATAVDTSTTARQIYQGLADADVAASAVFLLPPTEDRRASLVTAYDASVHEVERTLTDSMGNAVGDPDRLTRLATIAARLKVYRDVVCAALRVAGPLPAAATGNRQPCPLAGATEQAGTGSPAARAVLASAYAREASHYMSTELLTAAQGLWNYDTRLLLDARADARGWLAASVLVPLATLAALVVAQVWLHRRTRRRLNAGLLLASVSTAAVLAMLVSSWWHWPAADRGFPELERAIDAQSATQQRLGSLLAGRADVYLGLGASVDPAGHKADFDRRDLCLDPAGGPAPPRDRIDCTDLEETVWPARQSRTPDAFRGAVDTVLGGGSAGRAFVAAEGHLLTDLTTRNEEVSRMVADLPEARRHLGAAAAWVTLLAAAGVVAGLRQRYLEYQ</sequence>